<evidence type="ECO:0000313" key="2">
    <source>
        <dbReference type="Proteomes" id="UP000023152"/>
    </source>
</evidence>
<protein>
    <submittedName>
        <fullName evidence="1">Uncharacterized protein</fullName>
    </submittedName>
</protein>
<sequence length="145" mass="16144">MLCVGQQEAKQLFKDLKEQGIQPSPATYGAYTNAMASSGTANIFLELPSGSGRVYGGASSARTSLQVRNRALTQPTKHEKQASRSRSLVLINTDNKPVITRSSFTTINETQEITFLNGSKKVEFCLQIFFFFLFVQKKKKKTKLQ</sequence>
<gene>
    <name evidence="1" type="ORF">RFI_18369</name>
</gene>
<reference evidence="1 2" key="1">
    <citation type="journal article" date="2013" name="Curr. Biol.">
        <title>The Genome of the Foraminiferan Reticulomyxa filosa.</title>
        <authorList>
            <person name="Glockner G."/>
            <person name="Hulsmann N."/>
            <person name="Schleicher M."/>
            <person name="Noegel A.A."/>
            <person name="Eichinger L."/>
            <person name="Gallinger C."/>
            <person name="Pawlowski J."/>
            <person name="Sierra R."/>
            <person name="Euteneuer U."/>
            <person name="Pillet L."/>
            <person name="Moustafa A."/>
            <person name="Platzer M."/>
            <person name="Groth M."/>
            <person name="Szafranski K."/>
            <person name="Schliwa M."/>
        </authorList>
    </citation>
    <scope>NUCLEOTIDE SEQUENCE [LARGE SCALE GENOMIC DNA]</scope>
</reference>
<dbReference type="AlphaFoldDB" id="X6MYL2"/>
<comment type="caution">
    <text evidence="1">The sequence shown here is derived from an EMBL/GenBank/DDBJ whole genome shotgun (WGS) entry which is preliminary data.</text>
</comment>
<organism evidence="1 2">
    <name type="scientific">Reticulomyxa filosa</name>
    <dbReference type="NCBI Taxonomy" id="46433"/>
    <lineage>
        <taxon>Eukaryota</taxon>
        <taxon>Sar</taxon>
        <taxon>Rhizaria</taxon>
        <taxon>Retaria</taxon>
        <taxon>Foraminifera</taxon>
        <taxon>Monothalamids</taxon>
        <taxon>Reticulomyxidae</taxon>
        <taxon>Reticulomyxa</taxon>
    </lineage>
</organism>
<accession>X6MYL2</accession>
<name>X6MYL2_RETFI</name>
<dbReference type="EMBL" id="ASPP01014302">
    <property type="protein sequence ID" value="ETO18876.1"/>
    <property type="molecule type" value="Genomic_DNA"/>
</dbReference>
<proteinExistence type="predicted"/>
<evidence type="ECO:0000313" key="1">
    <source>
        <dbReference type="EMBL" id="ETO18876.1"/>
    </source>
</evidence>
<keyword evidence="2" id="KW-1185">Reference proteome</keyword>
<dbReference type="Proteomes" id="UP000023152">
    <property type="component" value="Unassembled WGS sequence"/>
</dbReference>